<evidence type="ECO:0000313" key="2">
    <source>
        <dbReference type="Proteomes" id="UP000004324"/>
    </source>
</evidence>
<dbReference type="RefSeq" id="WP_007937584.1">
    <property type="nucleotide sequence ID" value="NZ_AKVJ01000066.1"/>
</dbReference>
<dbReference type="Proteomes" id="UP000004324">
    <property type="component" value="Unassembled WGS sequence"/>
</dbReference>
<reference evidence="1 2" key="1">
    <citation type="journal article" date="2012" name="J. Bacteriol.">
        <title>Draft Genome Sequences for Two Metal-Reducing Pelosinus fermentans Strains Isolated from a Cr(VI)-Contaminated Site and for Type Strain R7.</title>
        <authorList>
            <person name="Brown S.D."/>
            <person name="Podar M."/>
            <person name="Klingeman D.M."/>
            <person name="Johnson C.M."/>
            <person name="Yang Z.K."/>
            <person name="Utturkar S.M."/>
            <person name="Land M.L."/>
            <person name="Mosher J.J."/>
            <person name="Hurt R.A.Jr."/>
            <person name="Phelps T.J."/>
            <person name="Palumbo A.V."/>
            <person name="Arkin A.P."/>
            <person name="Hazen T.C."/>
            <person name="Elias D.A."/>
        </authorList>
    </citation>
    <scope>NUCLEOTIDE SEQUENCE [LARGE SCALE GENOMIC DNA]</scope>
    <source>
        <strain evidence="1 2">B4</strain>
    </source>
</reference>
<dbReference type="InterPro" id="IPR014958">
    <property type="entry name" value="DGC"/>
</dbReference>
<proteinExistence type="predicted"/>
<keyword evidence="2" id="KW-1185">Reference proteome</keyword>
<dbReference type="OrthoDB" id="1684985at2"/>
<dbReference type="AlphaFoldDB" id="I9AU52"/>
<protein>
    <submittedName>
        <fullName evidence="1">DGC domain protein</fullName>
    </submittedName>
</protein>
<dbReference type="EMBL" id="AKVJ01000066">
    <property type="protein sequence ID" value="EIW16482.1"/>
    <property type="molecule type" value="Genomic_DNA"/>
</dbReference>
<sequence length="119" mass="12628">MGCNNGEETSTRILYTCSGCCTEGAVSDQVGRNLRAVGYARCGTSCLAGIGAGYPRFLKAAAEATEVIAIDGCKMACAKMLLKKANITATSYVLMDMGFSEDQDQEVFITSVCQRIMAQ</sequence>
<organism evidence="1 2">
    <name type="scientific">Pelosinus fermentans B4</name>
    <dbReference type="NCBI Taxonomy" id="1149862"/>
    <lineage>
        <taxon>Bacteria</taxon>
        <taxon>Bacillati</taxon>
        <taxon>Bacillota</taxon>
        <taxon>Negativicutes</taxon>
        <taxon>Selenomonadales</taxon>
        <taxon>Sporomusaceae</taxon>
        <taxon>Pelosinus</taxon>
    </lineage>
</organism>
<gene>
    <name evidence="1" type="ORF">FB4_0993</name>
</gene>
<evidence type="ECO:0000313" key="1">
    <source>
        <dbReference type="EMBL" id="EIW16482.1"/>
    </source>
</evidence>
<accession>I9AU52</accession>
<comment type="caution">
    <text evidence="1">The sequence shown here is derived from an EMBL/GenBank/DDBJ whole genome shotgun (WGS) entry which is preliminary data.</text>
</comment>
<dbReference type="Pfam" id="PF08859">
    <property type="entry name" value="DGC"/>
    <property type="match status" value="1"/>
</dbReference>
<dbReference type="PATRIC" id="fig|1149862.3.peg.4007"/>
<name>I9AU52_9FIRM</name>